<gene>
    <name evidence="1" type="ORF">JCM19232_85</name>
</gene>
<reference evidence="1 2" key="2">
    <citation type="submission" date="2015-01" db="EMBL/GenBank/DDBJ databases">
        <authorList>
            <consortium name="NBRP consortium"/>
            <person name="Sawabe T."/>
            <person name="Meirelles P."/>
            <person name="Feng G."/>
            <person name="Sayaka M."/>
            <person name="Hattori M."/>
            <person name="Ohkuma M."/>
        </authorList>
    </citation>
    <scope>NUCLEOTIDE SEQUENCE [LARGE SCALE GENOMIC DNA]</scope>
    <source>
        <strain evidence="1 2">JCM19232</strain>
    </source>
</reference>
<sequence>METKTKAATTSPRGPSRAEWAECMAKVQQGDKEAFAVIFRHFTQG</sequence>
<name>A0A0B8PFE6_9VIBR</name>
<protein>
    <submittedName>
        <fullName evidence="1">Uncharacterized protein</fullName>
    </submittedName>
</protein>
<comment type="caution">
    <text evidence="1">The sequence shown here is derived from an EMBL/GenBank/DDBJ whole genome shotgun (WGS) entry which is preliminary data.</text>
</comment>
<dbReference type="Proteomes" id="UP000031670">
    <property type="component" value="Unassembled WGS sequence"/>
</dbReference>
<accession>A0A0B8PFE6</accession>
<dbReference type="AlphaFoldDB" id="A0A0B8PFE6"/>
<evidence type="ECO:0000313" key="1">
    <source>
        <dbReference type="EMBL" id="GAM65041.1"/>
    </source>
</evidence>
<proteinExistence type="predicted"/>
<evidence type="ECO:0000313" key="2">
    <source>
        <dbReference type="Proteomes" id="UP000031670"/>
    </source>
</evidence>
<dbReference type="EMBL" id="BBSA01000016">
    <property type="protein sequence ID" value="GAM65041.1"/>
    <property type="molecule type" value="Genomic_DNA"/>
</dbReference>
<reference evidence="1 2" key="1">
    <citation type="submission" date="2015-01" db="EMBL/GenBank/DDBJ databases">
        <title>Vibrio sp. C5 JCM 19232 whole genome shotgun sequence.</title>
        <authorList>
            <person name="Sawabe T."/>
            <person name="Meirelles P."/>
            <person name="Feng G."/>
            <person name="Sayaka M."/>
            <person name="Hattori M."/>
            <person name="Ohkuma M."/>
        </authorList>
    </citation>
    <scope>NUCLEOTIDE SEQUENCE [LARGE SCALE GENOMIC DNA]</scope>
    <source>
        <strain evidence="1 2">JCM19232</strain>
    </source>
</reference>
<organism evidence="1 2">
    <name type="scientific">Vibrio ishigakensis</name>
    <dbReference type="NCBI Taxonomy" id="1481914"/>
    <lineage>
        <taxon>Bacteria</taxon>
        <taxon>Pseudomonadati</taxon>
        <taxon>Pseudomonadota</taxon>
        <taxon>Gammaproteobacteria</taxon>
        <taxon>Vibrionales</taxon>
        <taxon>Vibrionaceae</taxon>
        <taxon>Vibrio</taxon>
    </lineage>
</organism>